<dbReference type="SUPFAM" id="SSF50118">
    <property type="entry name" value="Cell growth inhibitor/plasmid maintenance toxic component"/>
    <property type="match status" value="1"/>
</dbReference>
<dbReference type="KEGG" id="dph:EHF33_13445"/>
<reference evidence="1 2" key="1">
    <citation type="submission" date="2018-11" db="EMBL/GenBank/DDBJ databases">
        <title>Deinococcus shelandsis sp. nov., isolated from South Shetland Islands soil of Antarctica.</title>
        <authorList>
            <person name="Tian J."/>
        </authorList>
    </citation>
    <scope>NUCLEOTIDE SEQUENCE [LARGE SCALE GENOMIC DNA]</scope>
    <source>
        <strain evidence="1 2">S14-83T</strain>
    </source>
</reference>
<sequence>MLCGAEALTASKLLISLAQGNKPDRDFSTLRNRSWLATLLAVSVTTNLALADLPGNVAIPALAAGLSQDSVINITQVIPVDRSFLDSQIGQLPAELLRRVADGLRLIQGL</sequence>
<dbReference type="Proteomes" id="UP000276417">
    <property type="component" value="Chromosome 1"/>
</dbReference>
<organism evidence="1 2">
    <name type="scientific">Deinococcus psychrotolerans</name>
    <dbReference type="NCBI Taxonomy" id="2489213"/>
    <lineage>
        <taxon>Bacteria</taxon>
        <taxon>Thermotogati</taxon>
        <taxon>Deinococcota</taxon>
        <taxon>Deinococci</taxon>
        <taxon>Deinococcales</taxon>
        <taxon>Deinococcaceae</taxon>
        <taxon>Deinococcus</taxon>
    </lineage>
</organism>
<accession>A0A3G8YE50</accession>
<evidence type="ECO:0000313" key="1">
    <source>
        <dbReference type="EMBL" id="AZI43628.1"/>
    </source>
</evidence>
<dbReference type="InterPro" id="IPR011067">
    <property type="entry name" value="Plasmid_toxin/cell-grow_inhib"/>
</dbReference>
<dbReference type="AlphaFoldDB" id="A0A3G8YE50"/>
<dbReference type="OrthoDB" id="70761at2"/>
<protein>
    <submittedName>
        <fullName evidence="1">Type II toxin-antitoxin system PemK/MazF family toxin</fullName>
    </submittedName>
</protein>
<dbReference type="EMBL" id="CP034183">
    <property type="protein sequence ID" value="AZI43628.1"/>
    <property type="molecule type" value="Genomic_DNA"/>
</dbReference>
<dbReference type="Pfam" id="PF02452">
    <property type="entry name" value="PemK_toxin"/>
    <property type="match status" value="1"/>
</dbReference>
<proteinExistence type="predicted"/>
<evidence type="ECO:0000313" key="2">
    <source>
        <dbReference type="Proteomes" id="UP000276417"/>
    </source>
</evidence>
<dbReference type="Gene3D" id="2.30.30.110">
    <property type="match status" value="1"/>
</dbReference>
<gene>
    <name evidence="1" type="ORF">EHF33_13445</name>
</gene>
<dbReference type="GO" id="GO:0003677">
    <property type="term" value="F:DNA binding"/>
    <property type="evidence" value="ECO:0007669"/>
    <property type="project" value="InterPro"/>
</dbReference>
<dbReference type="InterPro" id="IPR003477">
    <property type="entry name" value="PemK-like"/>
</dbReference>
<keyword evidence="2" id="KW-1185">Reference proteome</keyword>
<dbReference type="RefSeq" id="WP_124872524.1">
    <property type="nucleotide sequence ID" value="NZ_CP034183.1"/>
</dbReference>
<name>A0A3G8YE50_9DEIO</name>